<sequence>MSYDFSKPQKFTVSVLDNIGKQNLFLAGPLCLAQHQENKDRRLDDDFETFKKFNRSLIYTCETGEPGVLEFTPNSSWPDIVYYNSFTQANVGWKIHIVDSFNQRVYSSGENIKINSLLVILLCLFVRQLL</sequence>
<evidence type="ECO:0000313" key="3">
    <source>
        <dbReference type="Proteomes" id="UP001162156"/>
    </source>
</evidence>
<evidence type="ECO:0000313" key="2">
    <source>
        <dbReference type="EMBL" id="KAJ8970090.1"/>
    </source>
</evidence>
<dbReference type="PANTHER" id="PTHR24036:SF16">
    <property type="entry name" value="KNICKKOPF"/>
    <property type="match status" value="1"/>
</dbReference>
<proteinExistence type="predicted"/>
<name>A0AAV8ZVE7_9CUCU</name>
<gene>
    <name evidence="2" type="ORF">NQ314_001401</name>
</gene>
<organism evidence="2 3">
    <name type="scientific">Rhamnusium bicolor</name>
    <dbReference type="NCBI Taxonomy" id="1586634"/>
    <lineage>
        <taxon>Eukaryota</taxon>
        <taxon>Metazoa</taxon>
        <taxon>Ecdysozoa</taxon>
        <taxon>Arthropoda</taxon>
        <taxon>Hexapoda</taxon>
        <taxon>Insecta</taxon>
        <taxon>Pterygota</taxon>
        <taxon>Neoptera</taxon>
        <taxon>Endopterygota</taxon>
        <taxon>Coleoptera</taxon>
        <taxon>Polyphaga</taxon>
        <taxon>Cucujiformia</taxon>
        <taxon>Chrysomeloidea</taxon>
        <taxon>Cerambycidae</taxon>
        <taxon>Lepturinae</taxon>
        <taxon>Rhagiini</taxon>
        <taxon>Rhamnusium</taxon>
    </lineage>
</organism>
<dbReference type="EMBL" id="JANEYF010000413">
    <property type="protein sequence ID" value="KAJ8970090.1"/>
    <property type="molecule type" value="Genomic_DNA"/>
</dbReference>
<comment type="caution">
    <text evidence="2">The sequence shown here is derived from an EMBL/GenBank/DDBJ whole genome shotgun (WGS) entry which is preliminary data.</text>
</comment>
<dbReference type="InterPro" id="IPR052126">
    <property type="entry name" value="Spindle_Org/Thrombomodulin"/>
</dbReference>
<evidence type="ECO:0000256" key="1">
    <source>
        <dbReference type="ARBA" id="ARBA00022737"/>
    </source>
</evidence>
<protein>
    <submittedName>
        <fullName evidence="2">Uncharacterized protein</fullName>
    </submittedName>
</protein>
<dbReference type="PANTHER" id="PTHR24036">
    <property type="entry name" value="SKELETOR-RELATED"/>
    <property type="match status" value="1"/>
</dbReference>
<dbReference type="AlphaFoldDB" id="A0AAV8ZVE7"/>
<dbReference type="Proteomes" id="UP001162156">
    <property type="component" value="Unassembled WGS sequence"/>
</dbReference>
<reference evidence="2" key="1">
    <citation type="journal article" date="2023" name="Insect Mol. Biol.">
        <title>Genome sequencing provides insights into the evolution of gene families encoding plant cell wall-degrading enzymes in longhorned beetles.</title>
        <authorList>
            <person name="Shin N.R."/>
            <person name="Okamura Y."/>
            <person name="Kirsch R."/>
            <person name="Pauchet Y."/>
        </authorList>
    </citation>
    <scope>NUCLEOTIDE SEQUENCE</scope>
    <source>
        <strain evidence="2">RBIC_L_NR</strain>
    </source>
</reference>
<keyword evidence="1" id="KW-0677">Repeat</keyword>
<keyword evidence="3" id="KW-1185">Reference proteome</keyword>
<accession>A0AAV8ZVE7</accession>